<evidence type="ECO:0000259" key="1">
    <source>
        <dbReference type="Pfam" id="PF00892"/>
    </source>
</evidence>
<dbReference type="InterPro" id="IPR000620">
    <property type="entry name" value="EamA_dom"/>
</dbReference>
<dbReference type="InterPro" id="IPR037185">
    <property type="entry name" value="EmrE-like"/>
</dbReference>
<dbReference type="STRING" id="32024.GCA_000788295_01601"/>
<organism evidence="2 3">
    <name type="scientific">Campylobacter sputorum subsp. sputorum</name>
    <dbReference type="NCBI Taxonomy" id="32024"/>
    <lineage>
        <taxon>Bacteria</taxon>
        <taxon>Pseudomonadati</taxon>
        <taxon>Campylobacterota</taxon>
        <taxon>Epsilonproteobacteria</taxon>
        <taxon>Campylobacterales</taxon>
        <taxon>Campylobacteraceae</taxon>
        <taxon>Campylobacter</taxon>
    </lineage>
</organism>
<evidence type="ECO:0000313" key="2">
    <source>
        <dbReference type="EMBL" id="SUX11157.1"/>
    </source>
</evidence>
<reference evidence="2 3" key="1">
    <citation type="submission" date="2018-06" db="EMBL/GenBank/DDBJ databases">
        <authorList>
            <consortium name="Pathogen Informatics"/>
            <person name="Doyle S."/>
        </authorList>
    </citation>
    <scope>NUCLEOTIDE SEQUENCE [LARGE SCALE GENOMIC DNA]</scope>
    <source>
        <strain evidence="2 3">NCTC12475</strain>
    </source>
</reference>
<name>A0A381DKS4_9BACT</name>
<dbReference type="EMBL" id="UFVD01000001">
    <property type="protein sequence ID" value="SUX11157.1"/>
    <property type="molecule type" value="Genomic_DNA"/>
</dbReference>
<dbReference type="Proteomes" id="UP000254920">
    <property type="component" value="Unassembled WGS sequence"/>
</dbReference>
<dbReference type="OrthoDB" id="9810818at2"/>
<keyword evidence="3" id="KW-1185">Reference proteome</keyword>
<protein>
    <submittedName>
        <fullName evidence="2">Transporter</fullName>
    </submittedName>
</protein>
<dbReference type="PANTHER" id="PTHR22911:SF79">
    <property type="entry name" value="MOBA-LIKE NTP TRANSFERASE DOMAIN-CONTAINING PROTEIN"/>
    <property type="match status" value="1"/>
</dbReference>
<gene>
    <name evidence="2" type="primary">yicL</name>
    <name evidence="2" type="ORF">NCTC12475_01372</name>
</gene>
<proteinExistence type="predicted"/>
<accession>A0A381DKS4</accession>
<dbReference type="SUPFAM" id="SSF103481">
    <property type="entry name" value="Multidrug resistance efflux transporter EmrE"/>
    <property type="match status" value="2"/>
</dbReference>
<dbReference type="AlphaFoldDB" id="A0A381DKS4"/>
<dbReference type="Pfam" id="PF00892">
    <property type="entry name" value="EamA"/>
    <property type="match status" value="2"/>
</dbReference>
<dbReference type="GeneID" id="93090024"/>
<sequence length="294" mass="33098">MQNLYISGVFYAFFGGIFWGFSGACGQYLFMYKNIDPVWLTGVRLLGAGICLFVLMIIKQKRGIFKIFTNKSSLFQLMIYSFFGLMLCQYTYYETIKHSNVAIATILQYTAPAMIMILACLWYKKLPNIKEFFALICASIGLFLIATHGNLDKLIIDKYPFVIGMISALCVVIYSISPININKKYGTLVTLSWGLLISGVIFFVASNSYKVLQITDIYSFLGVCGVIFFGTILAFSFYMRGVDIIGPTKASMIASIEPISAMIFSYFWFGVKFVLLDYIGVFLILLCTILVSKK</sequence>
<feature type="domain" description="EamA" evidence="1">
    <location>
        <begin position="7"/>
        <end position="146"/>
    </location>
</feature>
<evidence type="ECO:0000313" key="3">
    <source>
        <dbReference type="Proteomes" id="UP000254920"/>
    </source>
</evidence>
<feature type="domain" description="EamA" evidence="1">
    <location>
        <begin position="163"/>
        <end position="292"/>
    </location>
</feature>
<dbReference type="PANTHER" id="PTHR22911">
    <property type="entry name" value="ACYL-MALONYL CONDENSING ENZYME-RELATED"/>
    <property type="match status" value="1"/>
</dbReference>
<dbReference type="GO" id="GO:0016020">
    <property type="term" value="C:membrane"/>
    <property type="evidence" value="ECO:0007669"/>
    <property type="project" value="InterPro"/>
</dbReference>
<dbReference type="RefSeq" id="WP_089181925.1">
    <property type="nucleotide sequence ID" value="NZ_CP043427.1"/>
</dbReference>